<evidence type="ECO:0000313" key="9">
    <source>
        <dbReference type="Proteomes" id="UP000191500"/>
    </source>
</evidence>
<evidence type="ECO:0000313" key="8">
    <source>
        <dbReference type="EMBL" id="OQE39217.1"/>
    </source>
</evidence>
<dbReference type="InterPro" id="IPR032675">
    <property type="entry name" value="LRR_dom_sf"/>
</dbReference>
<comment type="subcellular location">
    <subcellularLocation>
        <location evidence="1">Nucleus</location>
    </subcellularLocation>
</comment>
<protein>
    <recommendedName>
        <fullName evidence="7">U2A'/phosphoprotein 32 family A C-terminal domain-containing protein</fullName>
    </recommendedName>
</protein>
<proteinExistence type="inferred from homology"/>
<dbReference type="Gene3D" id="3.80.10.10">
    <property type="entry name" value="Ribonuclease Inhibitor"/>
    <property type="match status" value="3"/>
</dbReference>
<reference evidence="9" key="1">
    <citation type="journal article" date="2017" name="Nat. Microbiol.">
        <title>Global analysis of biosynthetic gene clusters reveals vast potential of secondary metabolite production in Penicillium species.</title>
        <authorList>
            <person name="Nielsen J.C."/>
            <person name="Grijseels S."/>
            <person name="Prigent S."/>
            <person name="Ji B."/>
            <person name="Dainat J."/>
            <person name="Nielsen K.F."/>
            <person name="Frisvad J.C."/>
            <person name="Workman M."/>
            <person name="Nielsen J."/>
        </authorList>
    </citation>
    <scope>NUCLEOTIDE SEQUENCE [LARGE SCALE GENOMIC DNA]</scope>
    <source>
        <strain evidence="9">IBT 31321</strain>
    </source>
</reference>
<dbReference type="Proteomes" id="UP000191500">
    <property type="component" value="Unassembled WGS sequence"/>
</dbReference>
<dbReference type="SMART" id="SM00365">
    <property type="entry name" value="LRR_SD22"/>
    <property type="match status" value="10"/>
</dbReference>
<evidence type="ECO:0000256" key="1">
    <source>
        <dbReference type="ARBA" id="ARBA00004123"/>
    </source>
</evidence>
<evidence type="ECO:0000256" key="5">
    <source>
        <dbReference type="ARBA" id="ARBA00023460"/>
    </source>
</evidence>
<evidence type="ECO:0000259" key="7">
    <source>
        <dbReference type="SMART" id="SM00446"/>
    </source>
</evidence>
<dbReference type="AlphaFoldDB" id="A0A1V6ULC1"/>
<dbReference type="SUPFAM" id="SSF52058">
    <property type="entry name" value="L domain-like"/>
    <property type="match status" value="1"/>
</dbReference>
<evidence type="ECO:0000256" key="3">
    <source>
        <dbReference type="ARBA" id="ARBA00022737"/>
    </source>
</evidence>
<dbReference type="EMBL" id="MDDG01000007">
    <property type="protein sequence ID" value="OQE39217.1"/>
    <property type="molecule type" value="Genomic_DNA"/>
</dbReference>
<keyword evidence="9" id="KW-1185">Reference proteome</keyword>
<dbReference type="InterPro" id="IPR025875">
    <property type="entry name" value="Leu-rich_rpt_4"/>
</dbReference>
<accession>A0A1V6ULC1</accession>
<keyword evidence="4" id="KW-0539">Nucleus</keyword>
<dbReference type="InterPro" id="IPR003591">
    <property type="entry name" value="Leu-rich_rpt_typical-subtyp"/>
</dbReference>
<dbReference type="FunFam" id="3.80.10.10:FF:000446">
    <property type="entry name" value="Protein phosphatase 1 regulatory subunit SDS22"/>
    <property type="match status" value="1"/>
</dbReference>
<gene>
    <name evidence="8" type="ORF">PENCOP_c007G08178</name>
</gene>
<dbReference type="GO" id="GO:0005634">
    <property type="term" value="C:nucleus"/>
    <property type="evidence" value="ECO:0007669"/>
    <property type="project" value="UniProtKB-SubCell"/>
</dbReference>
<feature type="region of interest" description="Disordered" evidence="6">
    <location>
        <begin position="1"/>
        <end position="35"/>
    </location>
</feature>
<evidence type="ECO:0000256" key="2">
    <source>
        <dbReference type="ARBA" id="ARBA00022614"/>
    </source>
</evidence>
<dbReference type="PANTHER" id="PTHR45973:SF23">
    <property type="entry name" value="PROTEIN PHOSPHATASE 1 REGULATORY SUBUNIT 7"/>
    <property type="match status" value="1"/>
</dbReference>
<dbReference type="SMART" id="SM00369">
    <property type="entry name" value="LRR_TYP"/>
    <property type="match status" value="4"/>
</dbReference>
<dbReference type="SMART" id="SM00446">
    <property type="entry name" value="LRRcap"/>
    <property type="match status" value="1"/>
</dbReference>
<dbReference type="InterPro" id="IPR001611">
    <property type="entry name" value="Leu-rich_rpt"/>
</dbReference>
<dbReference type="PANTHER" id="PTHR45973">
    <property type="entry name" value="PROTEIN PHOSPHATASE 1 REGULATORY SUBUNIT SDS22-RELATED"/>
    <property type="match status" value="1"/>
</dbReference>
<evidence type="ECO:0000256" key="4">
    <source>
        <dbReference type="ARBA" id="ARBA00023242"/>
    </source>
</evidence>
<dbReference type="FunFam" id="3.80.10.10:FF:000055">
    <property type="entry name" value="Protein phosphatase 1 regulatory subunit 7"/>
    <property type="match status" value="1"/>
</dbReference>
<feature type="domain" description="U2A'/phosphoprotein 32 family A C-terminal" evidence="7">
    <location>
        <begin position="333"/>
        <end position="351"/>
    </location>
</feature>
<evidence type="ECO:0000256" key="6">
    <source>
        <dbReference type="SAM" id="MobiDB-lite"/>
    </source>
</evidence>
<dbReference type="InterPro" id="IPR050576">
    <property type="entry name" value="Cilia_flagella_integrity"/>
</dbReference>
<dbReference type="STRING" id="36646.A0A1V6ULC1"/>
<dbReference type="InterPro" id="IPR003603">
    <property type="entry name" value="U2A'_phosphoprotein32A_C"/>
</dbReference>
<dbReference type="Pfam" id="PF12799">
    <property type="entry name" value="LRR_4"/>
    <property type="match status" value="1"/>
</dbReference>
<comment type="similarity">
    <text evidence="5">Belongs to the SDS22 family.</text>
</comment>
<dbReference type="PROSITE" id="PS51450">
    <property type="entry name" value="LRR"/>
    <property type="match status" value="9"/>
</dbReference>
<sequence>MKNKEGWDGKMRMEPKAVITNPEALEDSDYSDPDAPPVDEIEADEGTVAGLKAQCRAVVHLLADEDVNAEDIDLVHCRISSISALKLERFPKLQRLCMRQNQISRINFPPNVAASLTELDLYDNLISHIKGLEEFHNLTSLDLSFNKIKHIKNISHLKKLTEIFFVQNKISRIEGLEELTGIKNLELGANKIREIENLETLTALEELWLGKNKITEMKNLDNLSNLRIISIQSNRLTKITGLSALPKLEELYLSHNAVTDLSGLESNETLRVLDFSNNQVSHLEHLSSLKNLEELWGSNNQLSSFEEVERELKDKEKLQTVYFEGNPLQLNGPAVYRNKVRLALPNIQQIDATFVRV</sequence>
<name>A0A1V6ULC1_9EURO</name>
<comment type="caution">
    <text evidence="8">The sequence shown here is derived from an EMBL/GenBank/DDBJ whole genome shotgun (WGS) entry which is preliminary data.</text>
</comment>
<keyword evidence="3" id="KW-0677">Repeat</keyword>
<feature type="compositionally biased region" description="Acidic residues" evidence="6">
    <location>
        <begin position="24"/>
        <end position="35"/>
    </location>
</feature>
<dbReference type="Pfam" id="PF13516">
    <property type="entry name" value="LRR_6"/>
    <property type="match status" value="2"/>
</dbReference>
<feature type="compositionally biased region" description="Basic and acidic residues" evidence="6">
    <location>
        <begin position="1"/>
        <end position="15"/>
    </location>
</feature>
<organism evidence="8 9">
    <name type="scientific">Penicillium coprophilum</name>
    <dbReference type="NCBI Taxonomy" id="36646"/>
    <lineage>
        <taxon>Eukaryota</taxon>
        <taxon>Fungi</taxon>
        <taxon>Dikarya</taxon>
        <taxon>Ascomycota</taxon>
        <taxon>Pezizomycotina</taxon>
        <taxon>Eurotiomycetes</taxon>
        <taxon>Eurotiomycetidae</taxon>
        <taxon>Eurotiales</taxon>
        <taxon>Aspergillaceae</taxon>
        <taxon>Penicillium</taxon>
    </lineage>
</organism>
<keyword evidence="2" id="KW-0433">Leucine-rich repeat</keyword>